<gene>
    <name evidence="1" type="ORF">SAMN05216251_11333</name>
</gene>
<keyword evidence="2" id="KW-1185">Reference proteome</keyword>
<name>A0A1I2IG07_9ACTN</name>
<dbReference type="AlphaFoldDB" id="A0A1I2IG07"/>
<dbReference type="Proteomes" id="UP000199323">
    <property type="component" value="Unassembled WGS sequence"/>
</dbReference>
<sequence length="34" mass="3717">MSVDAQAPRATSPMLTVRLTIDLMRSADYCCSRG</sequence>
<evidence type="ECO:0000313" key="2">
    <source>
        <dbReference type="Proteomes" id="UP000199323"/>
    </source>
</evidence>
<organism evidence="1 2">
    <name type="scientific">Actinacidiphila alni</name>
    <dbReference type="NCBI Taxonomy" id="380248"/>
    <lineage>
        <taxon>Bacteria</taxon>
        <taxon>Bacillati</taxon>
        <taxon>Actinomycetota</taxon>
        <taxon>Actinomycetes</taxon>
        <taxon>Kitasatosporales</taxon>
        <taxon>Streptomycetaceae</taxon>
        <taxon>Actinacidiphila</taxon>
    </lineage>
</organism>
<reference evidence="2" key="1">
    <citation type="submission" date="2016-10" db="EMBL/GenBank/DDBJ databases">
        <authorList>
            <person name="Varghese N."/>
            <person name="Submissions S."/>
        </authorList>
    </citation>
    <scope>NUCLEOTIDE SEQUENCE [LARGE SCALE GENOMIC DNA]</scope>
    <source>
        <strain evidence="2">CGMCC 4.3510</strain>
    </source>
</reference>
<accession>A0A1I2IG07</accession>
<dbReference type="EMBL" id="FONG01000013">
    <property type="protein sequence ID" value="SFF39481.1"/>
    <property type="molecule type" value="Genomic_DNA"/>
</dbReference>
<evidence type="ECO:0000313" key="1">
    <source>
        <dbReference type="EMBL" id="SFF39481.1"/>
    </source>
</evidence>
<protein>
    <submittedName>
        <fullName evidence="1">Uncharacterized protein</fullName>
    </submittedName>
</protein>
<proteinExistence type="predicted"/>